<protein>
    <recommendedName>
        <fullName evidence="1">Apple domain-containing protein</fullName>
    </recommendedName>
</protein>
<dbReference type="Proteomes" id="UP000014760">
    <property type="component" value="Unassembled WGS sequence"/>
</dbReference>
<dbReference type="PANTHER" id="PTHR47327">
    <property type="entry name" value="FI18240P1-RELATED"/>
    <property type="match status" value="1"/>
</dbReference>
<dbReference type="OrthoDB" id="10009301at2759"/>
<evidence type="ECO:0000313" key="2">
    <source>
        <dbReference type="EMBL" id="ELU14666.1"/>
    </source>
</evidence>
<name>R7VEG9_CAPTE</name>
<evidence type="ECO:0000313" key="3">
    <source>
        <dbReference type="EnsemblMetazoa" id="CapteP192306"/>
    </source>
</evidence>
<accession>R7VEG9</accession>
<dbReference type="SUPFAM" id="SSF57414">
    <property type="entry name" value="Hairpin loop containing domain-like"/>
    <property type="match status" value="2"/>
</dbReference>
<dbReference type="STRING" id="283909.R7VEG9"/>
<dbReference type="EMBL" id="AMQN01038560">
    <property type="status" value="NOT_ANNOTATED_CDS"/>
    <property type="molecule type" value="Genomic_DNA"/>
</dbReference>
<gene>
    <name evidence="2" type="ORF">CAPTEDRAFT_192306</name>
</gene>
<dbReference type="PROSITE" id="PS50948">
    <property type="entry name" value="PAN"/>
    <property type="match status" value="2"/>
</dbReference>
<feature type="domain" description="Apple" evidence="1">
    <location>
        <begin position="92"/>
        <end position="169"/>
    </location>
</feature>
<reference evidence="2 4" key="2">
    <citation type="journal article" date="2013" name="Nature">
        <title>Insights into bilaterian evolution from three spiralian genomes.</title>
        <authorList>
            <person name="Simakov O."/>
            <person name="Marletaz F."/>
            <person name="Cho S.J."/>
            <person name="Edsinger-Gonzales E."/>
            <person name="Havlak P."/>
            <person name="Hellsten U."/>
            <person name="Kuo D.H."/>
            <person name="Larsson T."/>
            <person name="Lv J."/>
            <person name="Arendt D."/>
            <person name="Savage R."/>
            <person name="Osoegawa K."/>
            <person name="de Jong P."/>
            <person name="Grimwood J."/>
            <person name="Chapman J.A."/>
            <person name="Shapiro H."/>
            <person name="Aerts A."/>
            <person name="Otillar R.P."/>
            <person name="Terry A.Y."/>
            <person name="Boore J.L."/>
            <person name="Grigoriev I.V."/>
            <person name="Lindberg D.R."/>
            <person name="Seaver E.C."/>
            <person name="Weisblat D.A."/>
            <person name="Putnam N.H."/>
            <person name="Rokhsar D.S."/>
        </authorList>
    </citation>
    <scope>NUCLEOTIDE SEQUENCE</scope>
    <source>
        <strain evidence="2 4">I ESC-2004</strain>
    </source>
</reference>
<dbReference type="GO" id="GO:0009653">
    <property type="term" value="P:anatomical structure morphogenesis"/>
    <property type="evidence" value="ECO:0007669"/>
    <property type="project" value="TreeGrafter"/>
</dbReference>
<organism evidence="2">
    <name type="scientific">Capitella teleta</name>
    <name type="common">Polychaete worm</name>
    <dbReference type="NCBI Taxonomy" id="283909"/>
    <lineage>
        <taxon>Eukaryota</taxon>
        <taxon>Metazoa</taxon>
        <taxon>Spiralia</taxon>
        <taxon>Lophotrochozoa</taxon>
        <taxon>Annelida</taxon>
        <taxon>Polychaeta</taxon>
        <taxon>Sedentaria</taxon>
        <taxon>Scolecida</taxon>
        <taxon>Capitellidae</taxon>
        <taxon>Capitella</taxon>
    </lineage>
</organism>
<sequence length="236" mass="27057">MILLADTSSRAFRSFFARTPGQRLSSIHSDFITNKSVDACAEKCVQNTHFRCKSFDYDNLQRACFLFDVNLDDADVRLIDFAERDHYETSYATQFNRLPKHRLPVRISKSENGVSVEECARMCIWETYFRCRGFNYRGIQSTCSLLDLSPETSTAAVYSADEDYYQTTSEGPLSSFINYGMGRLRPLQNFDVYEISHLGISVTQQTRNIPLTLPAGDVSLTWPALTSRQELSRFKR</sequence>
<reference evidence="4" key="1">
    <citation type="submission" date="2012-12" db="EMBL/GenBank/DDBJ databases">
        <authorList>
            <person name="Hellsten U."/>
            <person name="Grimwood J."/>
            <person name="Chapman J.A."/>
            <person name="Shapiro H."/>
            <person name="Aerts A."/>
            <person name="Otillar R.P."/>
            <person name="Terry A.Y."/>
            <person name="Boore J.L."/>
            <person name="Simakov O."/>
            <person name="Marletaz F."/>
            <person name="Cho S.-J."/>
            <person name="Edsinger-Gonzales E."/>
            <person name="Havlak P."/>
            <person name="Kuo D.-H."/>
            <person name="Larsson T."/>
            <person name="Lv J."/>
            <person name="Arendt D."/>
            <person name="Savage R."/>
            <person name="Osoegawa K."/>
            <person name="de Jong P."/>
            <person name="Lindberg D.R."/>
            <person name="Seaver E.C."/>
            <person name="Weisblat D.A."/>
            <person name="Putnam N.H."/>
            <person name="Grigoriev I.V."/>
            <person name="Rokhsar D.S."/>
        </authorList>
    </citation>
    <scope>NUCLEOTIDE SEQUENCE</scope>
    <source>
        <strain evidence="4">I ESC-2004</strain>
    </source>
</reference>
<evidence type="ECO:0000259" key="1">
    <source>
        <dbReference type="PROSITE" id="PS50948"/>
    </source>
</evidence>
<dbReference type="EnsemblMetazoa" id="CapteT192306">
    <property type="protein sequence ID" value="CapteP192306"/>
    <property type="gene ID" value="CapteG192306"/>
</dbReference>
<dbReference type="SMART" id="SM00473">
    <property type="entry name" value="PAN_AP"/>
    <property type="match status" value="2"/>
</dbReference>
<dbReference type="HOGENOM" id="CLU_1176399_0_0_1"/>
<dbReference type="InterPro" id="IPR052774">
    <property type="entry name" value="Celegans_DevNeuronal_Protein"/>
</dbReference>
<reference evidence="3" key="3">
    <citation type="submission" date="2015-06" db="UniProtKB">
        <authorList>
            <consortium name="EnsemblMetazoa"/>
        </authorList>
    </citation>
    <scope>IDENTIFICATION</scope>
</reference>
<dbReference type="PANTHER" id="PTHR47327:SF1">
    <property type="entry name" value="RE15579P"/>
    <property type="match status" value="1"/>
</dbReference>
<dbReference type="InterPro" id="IPR003609">
    <property type="entry name" value="Pan_app"/>
</dbReference>
<dbReference type="EMBL" id="KB294371">
    <property type="protein sequence ID" value="ELU14666.1"/>
    <property type="molecule type" value="Genomic_DNA"/>
</dbReference>
<feature type="domain" description="Apple" evidence="1">
    <location>
        <begin position="11"/>
        <end position="91"/>
    </location>
</feature>
<dbReference type="Pfam" id="PF00024">
    <property type="entry name" value="PAN_1"/>
    <property type="match status" value="2"/>
</dbReference>
<dbReference type="Gene3D" id="3.50.4.10">
    <property type="entry name" value="Hepatocyte Growth Factor"/>
    <property type="match status" value="2"/>
</dbReference>
<keyword evidence="4" id="KW-1185">Reference proteome</keyword>
<dbReference type="AlphaFoldDB" id="R7VEG9"/>
<dbReference type="OMA" id="EMCAREC"/>
<proteinExistence type="predicted"/>
<dbReference type="CDD" id="cd01099">
    <property type="entry name" value="PAN_AP_HGF"/>
    <property type="match status" value="2"/>
</dbReference>
<evidence type="ECO:0000313" key="4">
    <source>
        <dbReference type="Proteomes" id="UP000014760"/>
    </source>
</evidence>